<reference evidence="1" key="1">
    <citation type="submission" date="2019-05" db="EMBL/GenBank/DDBJ databases">
        <authorList>
            <person name="Lianzixin W."/>
        </authorList>
    </citation>
    <scope>NUCLEOTIDE SEQUENCE</scope>
    <source>
        <strain evidence="1">EC11</strain>
    </source>
</reference>
<comment type="caution">
    <text evidence="1">The sequence shown here is derived from an EMBL/GenBank/DDBJ whole genome shotgun (WGS) entry which is preliminary data.</text>
</comment>
<evidence type="ECO:0000313" key="1">
    <source>
        <dbReference type="EMBL" id="NHN28146.1"/>
    </source>
</evidence>
<organism evidence="1 2">
    <name type="scientific">Flavobacterium jejuense</name>
    <dbReference type="NCBI Taxonomy" id="1544455"/>
    <lineage>
        <taxon>Bacteria</taxon>
        <taxon>Pseudomonadati</taxon>
        <taxon>Bacteroidota</taxon>
        <taxon>Flavobacteriia</taxon>
        <taxon>Flavobacteriales</taxon>
        <taxon>Flavobacteriaceae</taxon>
        <taxon>Flavobacterium</taxon>
    </lineage>
</organism>
<keyword evidence="2" id="KW-1185">Reference proteome</keyword>
<dbReference type="Proteomes" id="UP000817854">
    <property type="component" value="Unassembled WGS sequence"/>
</dbReference>
<gene>
    <name evidence="1" type="ORF">FIA58_020910</name>
</gene>
<accession>A0ABX0IX67</accession>
<sequence length="237" mass="27721">MKNKILFIAILSMFISCKENKKSDINNTKAVELNDGNSTLELDSFKVNNPDTLIFQDDKLISKSEFTMYGDGVANLIINEEVIIYNQDESVFGRIFFSEESESFIMDNFPKEIKARYFVPILEQFYFDAIRPDKNDSFLKIFINSEIKKVKKEKVNFKFIDWDKYIKENFINIRKINSKSELDKNTYKVIKIEKDSALIESISLSDCDLIENSDNNVSKKIKWKDDNLLLISLFECN</sequence>
<name>A0ABX0IX67_9FLAO</name>
<evidence type="ECO:0000313" key="2">
    <source>
        <dbReference type="Proteomes" id="UP000817854"/>
    </source>
</evidence>
<dbReference type="PROSITE" id="PS51257">
    <property type="entry name" value="PROKAR_LIPOPROTEIN"/>
    <property type="match status" value="1"/>
</dbReference>
<reference evidence="1" key="2">
    <citation type="submission" date="2020-02" db="EMBL/GenBank/DDBJ databases">
        <title>Flavobacterium profundi sp. nov., isolated from a deep-sea seamount.</title>
        <authorList>
            <person name="Zhang D.-C."/>
        </authorList>
    </citation>
    <scope>NUCLEOTIDE SEQUENCE</scope>
    <source>
        <strain evidence="1">EC11</strain>
    </source>
</reference>
<proteinExistence type="predicted"/>
<evidence type="ECO:0008006" key="3">
    <source>
        <dbReference type="Google" id="ProtNLM"/>
    </source>
</evidence>
<dbReference type="RefSeq" id="WP_140964646.1">
    <property type="nucleotide sequence ID" value="NZ_VEVQ02000028.1"/>
</dbReference>
<protein>
    <recommendedName>
        <fullName evidence="3">Lipoprotein</fullName>
    </recommendedName>
</protein>
<dbReference type="EMBL" id="VEVQ02000028">
    <property type="protein sequence ID" value="NHN28146.1"/>
    <property type="molecule type" value="Genomic_DNA"/>
</dbReference>